<dbReference type="OrthoDB" id="245150at2759"/>
<gene>
    <name evidence="1" type="ORF">STCU_04043</name>
</gene>
<dbReference type="PANTHER" id="PTHR13149">
    <property type="entry name" value="VACUOLAR PROTEIN SORTING-ASSOCIATED PROTEIN VPS25"/>
    <property type="match status" value="1"/>
</dbReference>
<organism evidence="1 2">
    <name type="scientific">Strigomonas culicis</name>
    <dbReference type="NCBI Taxonomy" id="28005"/>
    <lineage>
        <taxon>Eukaryota</taxon>
        <taxon>Discoba</taxon>
        <taxon>Euglenozoa</taxon>
        <taxon>Kinetoplastea</taxon>
        <taxon>Metakinetoplastina</taxon>
        <taxon>Trypanosomatida</taxon>
        <taxon>Trypanosomatidae</taxon>
        <taxon>Strigomonadinae</taxon>
        <taxon>Strigomonas</taxon>
    </lineage>
</organism>
<dbReference type="SUPFAM" id="SSF46785">
    <property type="entry name" value="Winged helix' DNA-binding domain"/>
    <property type="match status" value="1"/>
</dbReference>
<name>S9UNZ8_9TRYP</name>
<protein>
    <submittedName>
        <fullName evidence="1">ESCRT-II complex subunit VPS25</fullName>
    </submittedName>
</protein>
<dbReference type="AlphaFoldDB" id="S9UNZ8"/>
<dbReference type="Pfam" id="PF05871">
    <property type="entry name" value="ESCRT-II"/>
    <property type="match status" value="1"/>
</dbReference>
<dbReference type="InterPro" id="IPR008570">
    <property type="entry name" value="ESCRT-II_cplx_Vps25-sub"/>
</dbReference>
<dbReference type="Gene3D" id="1.10.10.570">
    <property type="entry name" value="Winged helix' DNA-binding domain. Chain C. Domain 1"/>
    <property type="match status" value="1"/>
</dbReference>
<evidence type="ECO:0000313" key="1">
    <source>
        <dbReference type="EMBL" id="EPY30484.1"/>
    </source>
</evidence>
<evidence type="ECO:0000313" key="2">
    <source>
        <dbReference type="Proteomes" id="UP000015354"/>
    </source>
</evidence>
<dbReference type="Proteomes" id="UP000015354">
    <property type="component" value="Unassembled WGS sequence"/>
</dbReference>
<dbReference type="GO" id="GO:0005198">
    <property type="term" value="F:structural molecule activity"/>
    <property type="evidence" value="ECO:0007669"/>
    <property type="project" value="TreeGrafter"/>
</dbReference>
<dbReference type="EMBL" id="ATMH01004043">
    <property type="protein sequence ID" value="EPY30484.1"/>
    <property type="molecule type" value="Genomic_DNA"/>
</dbReference>
<reference evidence="1 2" key="1">
    <citation type="journal article" date="2013" name="PLoS ONE">
        <title>Predicting the Proteins of Angomonas deanei, Strigomonas culicis and Their Respective Endosymbionts Reveals New Aspects of the Trypanosomatidae Family.</title>
        <authorList>
            <person name="Motta M.C."/>
            <person name="Martins A.C."/>
            <person name="de Souza S.S."/>
            <person name="Catta-Preta C.M."/>
            <person name="Silva R."/>
            <person name="Klein C.C."/>
            <person name="de Almeida L.G."/>
            <person name="de Lima Cunha O."/>
            <person name="Ciapina L.P."/>
            <person name="Brocchi M."/>
            <person name="Colabardini A.C."/>
            <person name="de Araujo Lima B."/>
            <person name="Machado C.R."/>
            <person name="de Almeida Soares C.M."/>
            <person name="Probst C.M."/>
            <person name="de Menezes C.B."/>
            <person name="Thompson C.E."/>
            <person name="Bartholomeu D.C."/>
            <person name="Gradia D.F."/>
            <person name="Pavoni D.P."/>
            <person name="Grisard E.C."/>
            <person name="Fantinatti-Garboggini F."/>
            <person name="Marchini F.K."/>
            <person name="Rodrigues-Luiz G.F."/>
            <person name="Wagner G."/>
            <person name="Goldman G.H."/>
            <person name="Fietto J.L."/>
            <person name="Elias M.C."/>
            <person name="Goldman M.H."/>
            <person name="Sagot M.F."/>
            <person name="Pereira M."/>
            <person name="Stoco P.H."/>
            <person name="de Mendonca-Neto R.P."/>
            <person name="Teixeira S.M."/>
            <person name="Maciel T.E."/>
            <person name="de Oliveira Mendes T.A."/>
            <person name="Urmenyi T.P."/>
            <person name="de Souza W."/>
            <person name="Schenkman S."/>
            <person name="de Vasconcelos A.T."/>
        </authorList>
    </citation>
    <scope>NUCLEOTIDE SEQUENCE [LARGE SCALE GENOMIC DNA]</scope>
</reference>
<accession>S9UNZ8</accession>
<dbReference type="GO" id="GO:0042803">
    <property type="term" value="F:protein homodimerization activity"/>
    <property type="evidence" value="ECO:0007669"/>
    <property type="project" value="TreeGrafter"/>
</dbReference>
<dbReference type="PANTHER" id="PTHR13149:SF0">
    <property type="entry name" value="VACUOLAR PROTEIN-SORTING-ASSOCIATED PROTEIN 25"/>
    <property type="match status" value="1"/>
</dbReference>
<sequence>MSAHWDFFKLPPFFTQQPSSTTCERQTSLWTALLLDHATHHAQLNVASASTCPVLRLYRADSDVFYNASINRRLHAEGARYMLEALVSQHPSHATVVSGGDGPDFTVLVATNEGGLQELEQSLLSWLLEMGHGTTTAMLAKKGTVMTFDELSQAHALEYKLKPLRLSKRTSAASVPVRDVGALSQEQAIRTFLEALNNRPVSVMHPFKITLFNLDGSAKQPYEGVKFGGD</sequence>
<dbReference type="GO" id="GO:0043328">
    <property type="term" value="P:protein transport to vacuole involved in ubiquitin-dependent protein catabolic process via the multivesicular body sorting pathway"/>
    <property type="evidence" value="ECO:0007669"/>
    <property type="project" value="TreeGrafter"/>
</dbReference>
<dbReference type="InterPro" id="IPR036390">
    <property type="entry name" value="WH_DNA-bd_sf"/>
</dbReference>
<proteinExistence type="predicted"/>
<dbReference type="InterPro" id="IPR014041">
    <property type="entry name" value="ESCRT-II_cplx_Vps25-sub_N"/>
</dbReference>
<dbReference type="GO" id="GO:0000814">
    <property type="term" value="C:ESCRT II complex"/>
    <property type="evidence" value="ECO:0007669"/>
    <property type="project" value="InterPro"/>
</dbReference>
<comment type="caution">
    <text evidence="1">The sequence shown here is derived from an EMBL/GenBank/DDBJ whole genome shotgun (WGS) entry which is preliminary data.</text>
</comment>
<keyword evidence="2" id="KW-1185">Reference proteome</keyword>